<dbReference type="EMBL" id="QKTW01000015">
    <property type="protein sequence ID" value="PZF73099.1"/>
    <property type="molecule type" value="Genomic_DNA"/>
</dbReference>
<keyword evidence="1" id="KW-0812">Transmembrane</keyword>
<keyword evidence="1" id="KW-1133">Transmembrane helix</keyword>
<feature type="transmembrane region" description="Helical" evidence="1">
    <location>
        <begin position="79"/>
        <end position="96"/>
    </location>
</feature>
<dbReference type="Proteomes" id="UP000248745">
    <property type="component" value="Unassembled WGS sequence"/>
</dbReference>
<dbReference type="OrthoDB" id="678023at2"/>
<sequence length="97" mass="10983">MLKRNVPVLGFILGALFPLIGSLVVFLVLGRGQQLGDFFNGLFHNHQTFAKVIALSLLANILPFMLYTNRRLDLTARGIFIATMLYVLVFVLVKYIW</sequence>
<evidence type="ECO:0000313" key="3">
    <source>
        <dbReference type="Proteomes" id="UP000248745"/>
    </source>
</evidence>
<comment type="caution">
    <text evidence="2">The sequence shown here is derived from an EMBL/GenBank/DDBJ whole genome shotgun (WGS) entry which is preliminary data.</text>
</comment>
<organism evidence="2 3">
    <name type="scientific">Taibaiella soli</name>
    <dbReference type="NCBI Taxonomy" id="1649169"/>
    <lineage>
        <taxon>Bacteria</taxon>
        <taxon>Pseudomonadati</taxon>
        <taxon>Bacteroidota</taxon>
        <taxon>Chitinophagia</taxon>
        <taxon>Chitinophagales</taxon>
        <taxon>Chitinophagaceae</taxon>
        <taxon>Taibaiella</taxon>
    </lineage>
</organism>
<protein>
    <submittedName>
        <fullName evidence="2">Uncharacterized protein</fullName>
    </submittedName>
</protein>
<proteinExistence type="predicted"/>
<evidence type="ECO:0000256" key="1">
    <source>
        <dbReference type="SAM" id="Phobius"/>
    </source>
</evidence>
<gene>
    <name evidence="2" type="ORF">DN068_09500</name>
</gene>
<keyword evidence="3" id="KW-1185">Reference proteome</keyword>
<dbReference type="RefSeq" id="WP_110998677.1">
    <property type="nucleotide sequence ID" value="NZ_QKTW01000015.1"/>
</dbReference>
<feature type="transmembrane region" description="Helical" evidence="1">
    <location>
        <begin position="49"/>
        <end position="67"/>
    </location>
</feature>
<dbReference type="AlphaFoldDB" id="A0A2W2BA27"/>
<name>A0A2W2BA27_9BACT</name>
<reference evidence="2 3" key="1">
    <citation type="submission" date="2018-06" db="EMBL/GenBank/DDBJ databases">
        <title>Mucibacter soli gen. nov., sp. nov., a new member of the family Chitinophagaceae producing mucin.</title>
        <authorList>
            <person name="Kim M.-K."/>
            <person name="Park S."/>
            <person name="Kim T.-S."/>
            <person name="Joung Y."/>
            <person name="Han J.-H."/>
            <person name="Kim S.B."/>
        </authorList>
    </citation>
    <scope>NUCLEOTIDE SEQUENCE [LARGE SCALE GENOMIC DNA]</scope>
    <source>
        <strain evidence="2 3">R1-15</strain>
    </source>
</reference>
<keyword evidence="1" id="KW-0472">Membrane</keyword>
<evidence type="ECO:0000313" key="2">
    <source>
        <dbReference type="EMBL" id="PZF73099.1"/>
    </source>
</evidence>
<accession>A0A2W2BA27</accession>
<feature type="transmembrane region" description="Helical" evidence="1">
    <location>
        <begin position="7"/>
        <end position="29"/>
    </location>
</feature>